<dbReference type="GO" id="GO:0005524">
    <property type="term" value="F:ATP binding"/>
    <property type="evidence" value="ECO:0007669"/>
    <property type="project" value="UniProtKB-UniRule"/>
</dbReference>
<evidence type="ECO:0000256" key="1">
    <source>
        <dbReference type="PROSITE-ProRule" id="PRU00409"/>
    </source>
</evidence>
<reference evidence="3 4" key="1">
    <citation type="journal article" date="2014" name="PLoS Genet.">
        <title>Phylogenetically driven sequencing of extremely halophilic archaea reveals strategies for static and dynamic osmo-response.</title>
        <authorList>
            <person name="Becker E.A."/>
            <person name="Seitzer P.M."/>
            <person name="Tritt A."/>
            <person name="Larsen D."/>
            <person name="Krusor M."/>
            <person name="Yao A.I."/>
            <person name="Wu D."/>
            <person name="Madern D."/>
            <person name="Eisen J.A."/>
            <person name="Darling A.E."/>
            <person name="Facciotti M.T."/>
        </authorList>
    </citation>
    <scope>NUCLEOTIDE SEQUENCE [LARGE SCALE GENOMIC DNA]</scope>
    <source>
        <strain evidence="3 4">JCM 10478</strain>
    </source>
</reference>
<name>L9XZS0_9EURY</name>
<dbReference type="RefSeq" id="WP_006431284.1">
    <property type="nucleotide sequence ID" value="NZ_AOID01000030.1"/>
</dbReference>
<dbReference type="GO" id="GO:0046872">
    <property type="term" value="F:metal ion binding"/>
    <property type="evidence" value="ECO:0007669"/>
    <property type="project" value="InterPro"/>
</dbReference>
<evidence type="ECO:0000313" key="4">
    <source>
        <dbReference type="Proteomes" id="UP000011632"/>
    </source>
</evidence>
<keyword evidence="1" id="KW-0067">ATP-binding</keyword>
<evidence type="ECO:0000313" key="3">
    <source>
        <dbReference type="EMBL" id="ELY67290.1"/>
    </source>
</evidence>
<protein>
    <submittedName>
        <fullName evidence="3">ATP-grasp protein-like protein</fullName>
    </submittedName>
</protein>
<comment type="caution">
    <text evidence="3">The sequence shown here is derived from an EMBL/GenBank/DDBJ whole genome shotgun (WGS) entry which is preliminary data.</text>
</comment>
<gene>
    <name evidence="3" type="ORF">C489_11023</name>
</gene>
<accession>L9XZS0</accession>
<dbReference type="PROSITE" id="PS50975">
    <property type="entry name" value="ATP_GRASP"/>
    <property type="match status" value="1"/>
</dbReference>
<dbReference type="Gene3D" id="3.40.50.20">
    <property type="match status" value="1"/>
</dbReference>
<dbReference type="SUPFAM" id="SSF56059">
    <property type="entry name" value="Glutathione synthetase ATP-binding domain-like"/>
    <property type="match status" value="1"/>
</dbReference>
<dbReference type="Proteomes" id="UP000011632">
    <property type="component" value="Unassembled WGS sequence"/>
</dbReference>
<sequence length="418" mass="46853">MNARADDIAVLVPANASVIPLACIRSLGKRGVPTVVATDDRNVPACSSRYCTESRLVPSPNDDLTAYKASLLSLAERPDIRTIIPVREEDIYVLSKFRSEFEEHVSVIAPSYGALRSVHDRYRLVEIADELGVSVPETRLLDEVDEWDDDLIVKPRFSILTSDYVDSHLTSRIDNMRGETTFVEPGQKPDLDAIDRDMEGHTPIVQEAVPIEHEYMYSGLYDHGEEVASWQQRYLRRKTYGEGGSVYREAVFEPELADAGRKILDHLDWHGTACIEFMKDANTGEFKLTEINPRLWLSVPCAIRAGADFPYYHWLLAMGARERIDPGYELGVATHSLYGELSYLKSVLSEDYPSTERPSVPAACASVLASCIDRPQFDYVDRTDLKPFVKGLYNAVLYSETLGIAPDRSVEEPISAPN</sequence>
<organism evidence="3 4">
    <name type="scientific">Natrinema versiforme JCM 10478</name>
    <dbReference type="NCBI Taxonomy" id="1227496"/>
    <lineage>
        <taxon>Archaea</taxon>
        <taxon>Methanobacteriati</taxon>
        <taxon>Methanobacteriota</taxon>
        <taxon>Stenosarchaea group</taxon>
        <taxon>Halobacteria</taxon>
        <taxon>Halobacteriales</taxon>
        <taxon>Natrialbaceae</taxon>
        <taxon>Natrinema</taxon>
    </lineage>
</organism>
<dbReference type="OrthoDB" id="11959at2157"/>
<dbReference type="EMBL" id="AOID01000030">
    <property type="protein sequence ID" value="ELY67290.1"/>
    <property type="molecule type" value="Genomic_DNA"/>
</dbReference>
<dbReference type="PATRIC" id="fig|1227496.3.peg.2229"/>
<evidence type="ECO:0000259" key="2">
    <source>
        <dbReference type="PROSITE" id="PS50975"/>
    </source>
</evidence>
<dbReference type="InterPro" id="IPR011761">
    <property type="entry name" value="ATP-grasp"/>
</dbReference>
<dbReference type="Gene3D" id="3.30.470.20">
    <property type="entry name" value="ATP-grasp fold, B domain"/>
    <property type="match status" value="1"/>
</dbReference>
<feature type="domain" description="ATP-grasp" evidence="2">
    <location>
        <begin position="125"/>
        <end position="320"/>
    </location>
</feature>
<dbReference type="AlphaFoldDB" id="L9XZS0"/>
<keyword evidence="4" id="KW-1185">Reference proteome</keyword>
<proteinExistence type="predicted"/>
<keyword evidence="1" id="KW-0547">Nucleotide-binding</keyword>
<dbReference type="STRING" id="1227496.C489_11023"/>